<dbReference type="Gene3D" id="1.10.418.10">
    <property type="entry name" value="Calponin-like domain"/>
    <property type="match status" value="1"/>
</dbReference>
<evidence type="ECO:0000256" key="2">
    <source>
        <dbReference type="ARBA" id="ARBA00010729"/>
    </source>
</evidence>
<keyword evidence="7" id="KW-0206">Cytoskeleton</keyword>
<evidence type="ECO:0000256" key="8">
    <source>
        <dbReference type="ARBA" id="ARBA00023306"/>
    </source>
</evidence>
<evidence type="ECO:0000256" key="5">
    <source>
        <dbReference type="ARBA" id="ARBA00022701"/>
    </source>
</evidence>
<keyword evidence="3" id="KW-0963">Cytoplasm</keyword>
<evidence type="ECO:0000313" key="13">
    <source>
        <dbReference type="RefSeq" id="XP_017029154.1"/>
    </source>
</evidence>
<sequence length="276" mass="31694">MMAKNVYSPKAENLSRHEILAWVNETLQANIKKIEELCSGAAYCVLMDKLFPNSVQLKRVKMEANQEHEFLNNFKILQGGFKKMSVEKFIPIERLVKGQFTDNLEFLKWFKKFYNANDKSKDNACSEVHEDTSLFLDTSKNDSNLILDETKTDSSFALAGTDQYLEEESEAQGDGMPEPMTEADFSFTTDQPLEEEEEAMSSEDAGLQMTSSMLLLVWMERDFYYSKLRRIQVLCGESECPEEKAVLQRILDIVKSSAHDYALPYSSSEQEEQEEN</sequence>
<dbReference type="GO" id="GO:0005874">
    <property type="term" value="C:microtubule"/>
    <property type="evidence" value="ECO:0007669"/>
    <property type="project" value="UniProtKB-KW"/>
</dbReference>
<keyword evidence="8" id="KW-0131">Cell cycle</keyword>
<comment type="subcellular location">
    <subcellularLocation>
        <location evidence="1">Cytoplasm</location>
        <location evidence="1">Cytoskeleton</location>
    </subcellularLocation>
</comment>
<evidence type="ECO:0000256" key="6">
    <source>
        <dbReference type="ARBA" id="ARBA00022776"/>
    </source>
</evidence>
<feature type="domain" description="EB1 C-terminal" evidence="11">
    <location>
        <begin position="192"/>
        <end position="263"/>
    </location>
</feature>
<evidence type="ECO:0000256" key="4">
    <source>
        <dbReference type="ARBA" id="ARBA00022618"/>
    </source>
</evidence>
<dbReference type="OrthoDB" id="2119228at2759"/>
<comment type="similarity">
    <text evidence="2">Belongs to the MAPRE family.</text>
</comment>
<dbReference type="PROSITE" id="PS51230">
    <property type="entry name" value="EB1_C"/>
    <property type="match status" value="1"/>
</dbReference>
<dbReference type="InterPro" id="IPR027328">
    <property type="entry name" value="MAPRE"/>
</dbReference>
<dbReference type="Gene3D" id="1.20.5.1430">
    <property type="match status" value="1"/>
</dbReference>
<dbReference type="Pfam" id="PF03271">
    <property type="entry name" value="EB1"/>
    <property type="match status" value="1"/>
</dbReference>
<keyword evidence="12" id="KW-1185">Reference proteome</keyword>
<dbReference type="GO" id="GO:0008017">
    <property type="term" value="F:microtubule binding"/>
    <property type="evidence" value="ECO:0007669"/>
    <property type="project" value="InterPro"/>
</dbReference>
<evidence type="ECO:0000313" key="12">
    <source>
        <dbReference type="Proteomes" id="UP001652661"/>
    </source>
</evidence>
<reference evidence="13" key="1">
    <citation type="submission" date="2025-08" db="UniProtKB">
        <authorList>
            <consortium name="RefSeq"/>
        </authorList>
    </citation>
    <scope>IDENTIFICATION</scope>
    <source>
        <strain evidence="13">14028-0561.14</strain>
        <tissue evidence="13">Whole fly</tissue>
    </source>
</reference>
<dbReference type="FunFam" id="1.10.418.10:FF:000007">
    <property type="entry name" value="Microtubule-associated protein, RP/EB family, member 2"/>
    <property type="match status" value="1"/>
</dbReference>
<proteinExistence type="inferred from homology"/>
<keyword evidence="6" id="KW-0498">Mitosis</keyword>
<dbReference type="InterPro" id="IPR036872">
    <property type="entry name" value="CH_dom_sf"/>
</dbReference>
<keyword evidence="5 9" id="KW-0493">Microtubule</keyword>
<dbReference type="AlphaFoldDB" id="A0A6P4J142"/>
<organism evidence="12 13">
    <name type="scientific">Drosophila kikkawai</name>
    <name type="common">Fruit fly</name>
    <dbReference type="NCBI Taxonomy" id="30033"/>
    <lineage>
        <taxon>Eukaryota</taxon>
        <taxon>Metazoa</taxon>
        <taxon>Ecdysozoa</taxon>
        <taxon>Arthropoda</taxon>
        <taxon>Hexapoda</taxon>
        <taxon>Insecta</taxon>
        <taxon>Pterygota</taxon>
        <taxon>Neoptera</taxon>
        <taxon>Endopterygota</taxon>
        <taxon>Diptera</taxon>
        <taxon>Brachycera</taxon>
        <taxon>Muscomorpha</taxon>
        <taxon>Ephydroidea</taxon>
        <taxon>Drosophilidae</taxon>
        <taxon>Drosophila</taxon>
        <taxon>Sophophora</taxon>
    </lineage>
</organism>
<accession>A0A6P4J142</accession>
<evidence type="ECO:0000259" key="11">
    <source>
        <dbReference type="PROSITE" id="PS51230"/>
    </source>
</evidence>
<name>A0A6P4J142_DROKI</name>
<dbReference type="PANTHER" id="PTHR10623">
    <property type="entry name" value="MICROTUBULE-ASSOCIATED PROTEIN RP/EB FAMILY MEMBER"/>
    <property type="match status" value="1"/>
</dbReference>
<dbReference type="SUPFAM" id="SSF47576">
    <property type="entry name" value="Calponin-homology domain, CH-domain"/>
    <property type="match status" value="1"/>
</dbReference>
<dbReference type="Pfam" id="PF00307">
    <property type="entry name" value="CH"/>
    <property type="match status" value="1"/>
</dbReference>
<dbReference type="InterPro" id="IPR001715">
    <property type="entry name" value="CH_dom"/>
</dbReference>
<gene>
    <name evidence="13" type="primary">LOC108079357</name>
</gene>
<dbReference type="InterPro" id="IPR036133">
    <property type="entry name" value="EB1_C_sf"/>
</dbReference>
<dbReference type="GeneID" id="108079357"/>
<evidence type="ECO:0000256" key="3">
    <source>
        <dbReference type="ARBA" id="ARBA00022490"/>
    </source>
</evidence>
<dbReference type="Proteomes" id="UP001652661">
    <property type="component" value="Chromosome X"/>
</dbReference>
<dbReference type="GO" id="GO:0051301">
    <property type="term" value="P:cell division"/>
    <property type="evidence" value="ECO:0007669"/>
    <property type="project" value="UniProtKB-KW"/>
</dbReference>
<evidence type="ECO:0000256" key="7">
    <source>
        <dbReference type="ARBA" id="ARBA00023212"/>
    </source>
</evidence>
<evidence type="ECO:0000259" key="10">
    <source>
        <dbReference type="PROSITE" id="PS50021"/>
    </source>
</evidence>
<evidence type="ECO:0000256" key="9">
    <source>
        <dbReference type="PROSITE-ProRule" id="PRU00576"/>
    </source>
</evidence>
<protein>
    <submittedName>
        <fullName evidence="13">Microtubule-associated protein RP/EB family member 1</fullName>
    </submittedName>
</protein>
<dbReference type="SUPFAM" id="SSF140612">
    <property type="entry name" value="EB1 dimerisation domain-like"/>
    <property type="match status" value="1"/>
</dbReference>
<evidence type="ECO:0000256" key="1">
    <source>
        <dbReference type="ARBA" id="ARBA00004245"/>
    </source>
</evidence>
<dbReference type="RefSeq" id="XP_017029154.1">
    <property type="nucleotide sequence ID" value="XM_017173665.3"/>
</dbReference>
<keyword evidence="4" id="KW-0132">Cell division</keyword>
<dbReference type="PROSITE" id="PS50021">
    <property type="entry name" value="CH"/>
    <property type="match status" value="1"/>
</dbReference>
<dbReference type="InterPro" id="IPR004953">
    <property type="entry name" value="EB1_C"/>
</dbReference>
<feature type="domain" description="Calponin-homology (CH)" evidence="10">
    <location>
        <begin position="13"/>
        <end position="115"/>
    </location>
</feature>